<dbReference type="EMBL" id="SFCC01000009">
    <property type="protein sequence ID" value="RZQ62429.1"/>
    <property type="molecule type" value="Genomic_DNA"/>
</dbReference>
<dbReference type="GO" id="GO:0016423">
    <property type="term" value="F:tRNA (guanine) methyltransferase activity"/>
    <property type="evidence" value="ECO:0007669"/>
    <property type="project" value="TreeGrafter"/>
</dbReference>
<gene>
    <name evidence="2" type="ORF">EWH70_19410</name>
</gene>
<accession>A0A4Q7J5P0</accession>
<dbReference type="Gene3D" id="3.40.50.150">
    <property type="entry name" value="Vaccinia Virus protein VP39"/>
    <property type="match status" value="1"/>
</dbReference>
<proteinExistence type="predicted"/>
<evidence type="ECO:0000313" key="3">
    <source>
        <dbReference type="Proteomes" id="UP000292003"/>
    </source>
</evidence>
<keyword evidence="2" id="KW-0808">Transferase</keyword>
<dbReference type="PANTHER" id="PTHR14911">
    <property type="entry name" value="THUMP DOMAIN-CONTAINING"/>
    <property type="match status" value="1"/>
</dbReference>
<dbReference type="Pfam" id="PF01170">
    <property type="entry name" value="UPF0020"/>
    <property type="match status" value="1"/>
</dbReference>
<feature type="domain" description="Ribosomal RNA large subunit methyltransferase K/L-like methyltransferase" evidence="1">
    <location>
        <begin position="179"/>
        <end position="345"/>
    </location>
</feature>
<dbReference type="Proteomes" id="UP000292003">
    <property type="component" value="Unassembled WGS sequence"/>
</dbReference>
<dbReference type="InterPro" id="IPR000241">
    <property type="entry name" value="RlmKL-like_Mtase"/>
</dbReference>
<name>A0A4Q7J5P0_9PSEU</name>
<keyword evidence="2" id="KW-0489">Methyltransferase</keyword>
<dbReference type="CDD" id="cd02440">
    <property type="entry name" value="AdoMet_MTases"/>
    <property type="match status" value="1"/>
</dbReference>
<dbReference type="InterPro" id="IPR002052">
    <property type="entry name" value="DNA_methylase_N6_adenine_CS"/>
</dbReference>
<dbReference type="PRINTS" id="PR00507">
    <property type="entry name" value="N12N6MTFRASE"/>
</dbReference>
<sequence>MTATRLVARTVRGIERVLAGEVRDRGLGTVEQLDHREVWFRCPDPGPGVLDLRCADDVFLVGTVVHGVGRARSGLRLLADAVKSVPVPELLATRARCAGRPAGAVAVDVSASFLGRRNFTRYDVEDAVGEPLATALGLPYHSRRAGVAPPADTLAWRVTLTGDRALLALRIGRRPLHRRRYRRVSLPGALHPPLAAAMVRLAGPFDGARLLDPCCGVGTVAVEAARSGTALSIVAGDVNPAAVAAAAANGVGTAVAWTLADAGRLPVASGSVDLVVTNPPWGRQVSPAGTLARRPPRFWTELRRVLRPDGRAVLLVPDAAALLAGAATHGLTPVARRAVSLSGAHPEVVTLEPVP</sequence>
<reference evidence="2 3" key="1">
    <citation type="submission" date="2019-02" db="EMBL/GenBank/DDBJ databases">
        <title>Draft genome sequence of Amycolatopsis sp. 8-3EHSu isolated from roots of Suaeda maritima.</title>
        <authorList>
            <person name="Duangmal K."/>
            <person name="Chantavorakit T."/>
        </authorList>
    </citation>
    <scope>NUCLEOTIDE SEQUENCE [LARGE SCALE GENOMIC DNA]</scope>
    <source>
        <strain evidence="2 3">8-3EHSu</strain>
    </source>
</reference>
<dbReference type="Gene3D" id="3.30.2130.30">
    <property type="match status" value="1"/>
</dbReference>
<dbReference type="OrthoDB" id="9795864at2"/>
<dbReference type="GO" id="GO:0030488">
    <property type="term" value="P:tRNA methylation"/>
    <property type="evidence" value="ECO:0007669"/>
    <property type="project" value="TreeGrafter"/>
</dbReference>
<dbReference type="PROSITE" id="PS00092">
    <property type="entry name" value="N6_MTASE"/>
    <property type="match status" value="1"/>
</dbReference>
<dbReference type="InterPro" id="IPR029063">
    <property type="entry name" value="SAM-dependent_MTases_sf"/>
</dbReference>
<dbReference type="SUPFAM" id="SSF53335">
    <property type="entry name" value="S-adenosyl-L-methionine-dependent methyltransferases"/>
    <property type="match status" value="1"/>
</dbReference>
<organism evidence="2 3">
    <name type="scientific">Amycolatopsis suaedae</name>
    <dbReference type="NCBI Taxonomy" id="2510978"/>
    <lineage>
        <taxon>Bacteria</taxon>
        <taxon>Bacillati</taxon>
        <taxon>Actinomycetota</taxon>
        <taxon>Actinomycetes</taxon>
        <taxon>Pseudonocardiales</taxon>
        <taxon>Pseudonocardiaceae</taxon>
        <taxon>Amycolatopsis</taxon>
    </lineage>
</organism>
<evidence type="ECO:0000313" key="2">
    <source>
        <dbReference type="EMBL" id="RZQ62429.1"/>
    </source>
</evidence>
<comment type="caution">
    <text evidence="2">The sequence shown here is derived from an EMBL/GenBank/DDBJ whole genome shotgun (WGS) entry which is preliminary data.</text>
</comment>
<dbReference type="RefSeq" id="WP_130476856.1">
    <property type="nucleotide sequence ID" value="NZ_SFCC01000009.1"/>
</dbReference>
<dbReference type="AlphaFoldDB" id="A0A4Q7J5P0"/>
<evidence type="ECO:0000259" key="1">
    <source>
        <dbReference type="Pfam" id="PF01170"/>
    </source>
</evidence>
<dbReference type="PANTHER" id="PTHR14911:SF13">
    <property type="entry name" value="TRNA (GUANINE(6)-N2)-METHYLTRANSFERASE THUMP3"/>
    <property type="match status" value="1"/>
</dbReference>
<keyword evidence="3" id="KW-1185">Reference proteome</keyword>
<dbReference type="GO" id="GO:0003676">
    <property type="term" value="F:nucleic acid binding"/>
    <property type="evidence" value="ECO:0007669"/>
    <property type="project" value="InterPro"/>
</dbReference>
<protein>
    <submittedName>
        <fullName evidence="2">Methyltransferase domain-containing protein</fullName>
    </submittedName>
</protein>